<reference evidence="2 3" key="1">
    <citation type="journal article" date="2018" name="Front. Microbiol.">
        <title>Genome-Wide Analysis of Corynespora cassiicola Leaf Fall Disease Putative Effectors.</title>
        <authorList>
            <person name="Lopez D."/>
            <person name="Ribeiro S."/>
            <person name="Label P."/>
            <person name="Fumanal B."/>
            <person name="Venisse J.S."/>
            <person name="Kohler A."/>
            <person name="de Oliveira R.R."/>
            <person name="Labutti K."/>
            <person name="Lipzen A."/>
            <person name="Lail K."/>
            <person name="Bauer D."/>
            <person name="Ohm R.A."/>
            <person name="Barry K.W."/>
            <person name="Spatafora J."/>
            <person name="Grigoriev I.V."/>
            <person name="Martin F.M."/>
            <person name="Pujade-Renaud V."/>
        </authorList>
    </citation>
    <scope>NUCLEOTIDE SEQUENCE [LARGE SCALE GENOMIC DNA]</scope>
    <source>
        <strain evidence="2 3">Philippines</strain>
    </source>
</reference>
<proteinExistence type="predicted"/>
<evidence type="ECO:0000256" key="1">
    <source>
        <dbReference type="SAM" id="MobiDB-lite"/>
    </source>
</evidence>
<feature type="region of interest" description="Disordered" evidence="1">
    <location>
        <begin position="1"/>
        <end position="76"/>
    </location>
</feature>
<feature type="region of interest" description="Disordered" evidence="1">
    <location>
        <begin position="443"/>
        <end position="485"/>
    </location>
</feature>
<keyword evidence="3" id="KW-1185">Reference proteome</keyword>
<gene>
    <name evidence="2" type="ORF">BS50DRAFT_625668</name>
</gene>
<feature type="region of interest" description="Disordered" evidence="1">
    <location>
        <begin position="95"/>
        <end position="124"/>
    </location>
</feature>
<feature type="compositionally biased region" description="Polar residues" evidence="1">
    <location>
        <begin position="33"/>
        <end position="65"/>
    </location>
</feature>
<dbReference type="Proteomes" id="UP000240883">
    <property type="component" value="Unassembled WGS sequence"/>
</dbReference>
<accession>A0A2T2N6Z2</accession>
<protein>
    <submittedName>
        <fullName evidence="2">Uncharacterized protein</fullName>
    </submittedName>
</protein>
<sequence>MSPPRNEKDSAKDDNDADNPIISAGTGTLAPQDISSPLSLYTLNTPDTTSSLTFGSAERNYSTPQPHEESSEFFTNPFSSAYDKNAAFWRVKAGEGEDTNPNTRFGSPHVAPTVPPSDTPASELGRAARGFDLTFAASKRLQRVLSLQAPGLFPPPPQLPEDFDERWRQSLEAFYRDAEVEENNLKEMEGKSKGEGVGKSKWKEKVGSETAIDPEKKAEGDDNESKAMEKGKGKGKGKDMSTAGKGTISPPSSDDHILSLVTSTLALHHKTLAPRPAPAVPAAPPSAIPRHLLSRKKSHSQPTPRQKQALLQRQGQGPPATSTSGFTSTSAPASPPPSTSNLNPKRTLISTIHAWHHALTSLHTSHPPPLNLALHPLLSARAPSTPPTPPSRHRLAALFFFLFIDAAPRDPPTGGRLIAELRPGTHGVASLWYGEVDMYVFDSEDEDDQGNGGDDDDDSGGSDRRKASRFNTHNTPEARRGRRQAQKKLVLALQGKILAEGGRWAYVLVRWEGEGEGEGMVAFPKRAVSREEWGGGGRRGRLVFGVGGEWPLVEGGMVGWKEWVEAVGRGEGGLEVVVE</sequence>
<evidence type="ECO:0000313" key="2">
    <source>
        <dbReference type="EMBL" id="PSN61006.1"/>
    </source>
</evidence>
<feature type="compositionally biased region" description="Basic and acidic residues" evidence="1">
    <location>
        <begin position="181"/>
        <end position="239"/>
    </location>
</feature>
<feature type="compositionally biased region" description="Low complexity" evidence="1">
    <location>
        <begin position="318"/>
        <end position="332"/>
    </location>
</feature>
<name>A0A2T2N6Z2_CORCC</name>
<evidence type="ECO:0000313" key="3">
    <source>
        <dbReference type="Proteomes" id="UP000240883"/>
    </source>
</evidence>
<feature type="region of interest" description="Disordered" evidence="1">
    <location>
        <begin position="295"/>
        <end position="344"/>
    </location>
</feature>
<feature type="compositionally biased region" description="Acidic residues" evidence="1">
    <location>
        <begin position="443"/>
        <end position="460"/>
    </location>
</feature>
<feature type="compositionally biased region" description="Polar residues" evidence="1">
    <location>
        <begin position="300"/>
        <end position="315"/>
    </location>
</feature>
<feature type="region of interest" description="Disordered" evidence="1">
    <location>
        <begin position="181"/>
        <end position="255"/>
    </location>
</feature>
<organism evidence="2 3">
    <name type="scientific">Corynespora cassiicola Philippines</name>
    <dbReference type="NCBI Taxonomy" id="1448308"/>
    <lineage>
        <taxon>Eukaryota</taxon>
        <taxon>Fungi</taxon>
        <taxon>Dikarya</taxon>
        <taxon>Ascomycota</taxon>
        <taxon>Pezizomycotina</taxon>
        <taxon>Dothideomycetes</taxon>
        <taxon>Pleosporomycetidae</taxon>
        <taxon>Pleosporales</taxon>
        <taxon>Corynesporascaceae</taxon>
        <taxon>Corynespora</taxon>
    </lineage>
</organism>
<dbReference type="AlphaFoldDB" id="A0A2T2N6Z2"/>
<dbReference type="EMBL" id="KZ678146">
    <property type="protein sequence ID" value="PSN61006.1"/>
    <property type="molecule type" value="Genomic_DNA"/>
</dbReference>
<feature type="compositionally biased region" description="Basic and acidic residues" evidence="1">
    <location>
        <begin position="1"/>
        <end position="14"/>
    </location>
</feature>